<evidence type="ECO:0000313" key="5">
    <source>
        <dbReference type="Proteomes" id="UP001293254"/>
    </source>
</evidence>
<dbReference type="PANTHER" id="PTHR31973">
    <property type="entry name" value="POLYPROTEIN, PUTATIVE-RELATED"/>
    <property type="match status" value="1"/>
</dbReference>
<protein>
    <recommendedName>
        <fullName evidence="6">Transposase MuDR plant domain-containing protein</fullName>
    </recommendedName>
</protein>
<keyword evidence="5" id="KW-1185">Reference proteome</keyword>
<feature type="region of interest" description="Disordered" evidence="1">
    <location>
        <begin position="359"/>
        <end position="489"/>
    </location>
</feature>
<evidence type="ECO:0000259" key="3">
    <source>
        <dbReference type="Pfam" id="PF26130"/>
    </source>
</evidence>
<comment type="caution">
    <text evidence="4">The sequence shown here is derived from an EMBL/GenBank/DDBJ whole genome shotgun (WGS) entry which is preliminary data.</text>
</comment>
<feature type="domain" description="Transposase MuDR plant" evidence="2">
    <location>
        <begin position="206"/>
        <end position="268"/>
    </location>
</feature>
<sequence>MYVGGSVEYVEISENLSYFQMFHVVRELGCAITSVIWFRVPGSEMKEGLRLIDNNNTLDDMFKIHQEHNEFTVELFVQDVMQYEIDIPPLDLNQTNELGDAADDLRDWGSIGSEEEEIEGSVSDFEYFAEGDTLSDNCDPLRNEEVEYDENNVHPSAENSPAFTAAENEVQSDPEQLTEPSESEEEGTEIRFPNFVEDRDMKVPDLEVGLVFQNVGVFRKALRQYSVNNGFELVLEKNEKNRVTAKCKNECGWRLHASLMGKSSSFQIKSLKGIPHNCPRNFKNTSANATYLADRVWDVTGIPCVHATCAILTEHATVEKYVSGYFHVAKYKQTYEAIIHPIPDPKHWIEESEEISQLDRDETIMPPLYRRQPGRPKKARKKGPDEVNNGGNVTRKGTVMTCSNCGETTHNKKTCKKRPQDKQPHKNKTPNEARSTVEPFTQSSSLTNDNITTVKGRGRGRDRGITTQSNRGRGRGRPRGRGRSNGPLTGYGNWNGIGMSNMNHFVPVVQGVTTHATSSSTPNTQVLRRSTRFGNVIFSSVAKDYGEHDP</sequence>
<evidence type="ECO:0008006" key="6">
    <source>
        <dbReference type="Google" id="ProtNLM"/>
    </source>
</evidence>
<reference evidence="4" key="2">
    <citation type="journal article" date="2024" name="Plant">
        <title>Genomic evolution and insights into agronomic trait innovations of Sesamum species.</title>
        <authorList>
            <person name="Miao H."/>
            <person name="Wang L."/>
            <person name="Qu L."/>
            <person name="Liu H."/>
            <person name="Sun Y."/>
            <person name="Le M."/>
            <person name="Wang Q."/>
            <person name="Wei S."/>
            <person name="Zheng Y."/>
            <person name="Lin W."/>
            <person name="Duan Y."/>
            <person name="Cao H."/>
            <person name="Xiong S."/>
            <person name="Wang X."/>
            <person name="Wei L."/>
            <person name="Li C."/>
            <person name="Ma Q."/>
            <person name="Ju M."/>
            <person name="Zhao R."/>
            <person name="Li G."/>
            <person name="Mu C."/>
            <person name="Tian Q."/>
            <person name="Mei H."/>
            <person name="Zhang T."/>
            <person name="Gao T."/>
            <person name="Zhang H."/>
        </authorList>
    </citation>
    <scope>NUCLEOTIDE SEQUENCE</scope>
    <source>
        <strain evidence="4">3651</strain>
    </source>
</reference>
<feature type="compositionally biased region" description="Basic residues" evidence="1">
    <location>
        <begin position="372"/>
        <end position="381"/>
    </location>
</feature>
<gene>
    <name evidence="4" type="ORF">Salat_1711000</name>
</gene>
<feature type="compositionally biased region" description="Basic residues" evidence="1">
    <location>
        <begin position="472"/>
        <end position="482"/>
    </location>
</feature>
<accession>A0AAE1Y7L3</accession>
<feature type="region of interest" description="Disordered" evidence="1">
    <location>
        <begin position="166"/>
        <end position="190"/>
    </location>
</feature>
<name>A0AAE1Y7L3_9LAMI</name>
<dbReference type="AlphaFoldDB" id="A0AAE1Y7L3"/>
<dbReference type="Proteomes" id="UP001293254">
    <property type="component" value="Unassembled WGS sequence"/>
</dbReference>
<organism evidence="4 5">
    <name type="scientific">Sesamum alatum</name>
    <dbReference type="NCBI Taxonomy" id="300844"/>
    <lineage>
        <taxon>Eukaryota</taxon>
        <taxon>Viridiplantae</taxon>
        <taxon>Streptophyta</taxon>
        <taxon>Embryophyta</taxon>
        <taxon>Tracheophyta</taxon>
        <taxon>Spermatophyta</taxon>
        <taxon>Magnoliopsida</taxon>
        <taxon>eudicotyledons</taxon>
        <taxon>Gunneridae</taxon>
        <taxon>Pentapetalae</taxon>
        <taxon>asterids</taxon>
        <taxon>lamiids</taxon>
        <taxon>Lamiales</taxon>
        <taxon>Pedaliaceae</taxon>
        <taxon>Sesamum</taxon>
    </lineage>
</organism>
<feature type="domain" description="PB1-like" evidence="3">
    <location>
        <begin position="2"/>
        <end position="75"/>
    </location>
</feature>
<evidence type="ECO:0000313" key="4">
    <source>
        <dbReference type="EMBL" id="KAK4425171.1"/>
    </source>
</evidence>
<dbReference type="Pfam" id="PF26130">
    <property type="entry name" value="PB1-like"/>
    <property type="match status" value="1"/>
</dbReference>
<feature type="compositionally biased region" description="Polar residues" evidence="1">
    <location>
        <begin position="430"/>
        <end position="453"/>
    </location>
</feature>
<dbReference type="PANTHER" id="PTHR31973:SF187">
    <property type="entry name" value="MUTATOR TRANSPOSASE MUDRA PROTEIN"/>
    <property type="match status" value="1"/>
</dbReference>
<dbReference type="Pfam" id="PF03108">
    <property type="entry name" value="DBD_Tnp_Mut"/>
    <property type="match status" value="1"/>
</dbReference>
<dbReference type="EMBL" id="JACGWO010000006">
    <property type="protein sequence ID" value="KAK4425171.1"/>
    <property type="molecule type" value="Genomic_DNA"/>
</dbReference>
<reference evidence="4" key="1">
    <citation type="submission" date="2020-06" db="EMBL/GenBank/DDBJ databases">
        <authorList>
            <person name="Li T."/>
            <person name="Hu X."/>
            <person name="Zhang T."/>
            <person name="Song X."/>
            <person name="Zhang H."/>
            <person name="Dai N."/>
            <person name="Sheng W."/>
            <person name="Hou X."/>
            <person name="Wei L."/>
        </authorList>
    </citation>
    <scope>NUCLEOTIDE SEQUENCE</scope>
    <source>
        <strain evidence="4">3651</strain>
        <tissue evidence="4">Leaf</tissue>
    </source>
</reference>
<dbReference type="InterPro" id="IPR058594">
    <property type="entry name" value="PB1-like_dom_pln"/>
</dbReference>
<proteinExistence type="predicted"/>
<dbReference type="InterPro" id="IPR004332">
    <property type="entry name" value="Transposase_MuDR"/>
</dbReference>
<evidence type="ECO:0000259" key="2">
    <source>
        <dbReference type="Pfam" id="PF03108"/>
    </source>
</evidence>
<evidence type="ECO:0000256" key="1">
    <source>
        <dbReference type="SAM" id="MobiDB-lite"/>
    </source>
</evidence>